<evidence type="ECO:0000256" key="1">
    <source>
        <dbReference type="SAM" id="MobiDB-lite"/>
    </source>
</evidence>
<keyword evidence="2" id="KW-0812">Transmembrane</keyword>
<feature type="compositionally biased region" description="Polar residues" evidence="1">
    <location>
        <begin position="528"/>
        <end position="546"/>
    </location>
</feature>
<accession>A0A024GA78</accession>
<dbReference type="PANTHER" id="PTHR31145">
    <property type="entry name" value="INTEGRAL MEMBRANE PROTEIN (AFU_ORTHOLOGUE AFUA_7G01610)"/>
    <property type="match status" value="1"/>
</dbReference>
<dbReference type="InParanoid" id="A0A024GA78"/>
<feature type="transmembrane region" description="Helical" evidence="2">
    <location>
        <begin position="296"/>
        <end position="318"/>
    </location>
</feature>
<dbReference type="STRING" id="65357.A0A024GA78"/>
<keyword evidence="2" id="KW-1133">Transmembrane helix</keyword>
<feature type="transmembrane region" description="Helical" evidence="2">
    <location>
        <begin position="214"/>
        <end position="240"/>
    </location>
</feature>
<feature type="transmembrane region" description="Helical" evidence="2">
    <location>
        <begin position="432"/>
        <end position="451"/>
    </location>
</feature>
<evidence type="ECO:0000256" key="2">
    <source>
        <dbReference type="SAM" id="Phobius"/>
    </source>
</evidence>
<name>A0A024GA78_9STRA</name>
<keyword evidence="2" id="KW-0472">Membrane</keyword>
<evidence type="ECO:0000313" key="3">
    <source>
        <dbReference type="EMBL" id="CCI43410.1"/>
    </source>
</evidence>
<proteinExistence type="predicted"/>
<feature type="transmembrane region" description="Helical" evidence="2">
    <location>
        <begin position="97"/>
        <end position="118"/>
    </location>
</feature>
<feature type="compositionally biased region" description="Low complexity" evidence="1">
    <location>
        <begin position="608"/>
        <end position="617"/>
    </location>
</feature>
<dbReference type="AlphaFoldDB" id="A0A024GA78"/>
<dbReference type="EMBL" id="CAIX01000048">
    <property type="protein sequence ID" value="CCI43410.1"/>
    <property type="molecule type" value="Genomic_DNA"/>
</dbReference>
<protein>
    <recommendedName>
        <fullName evidence="5">TRP C-terminal domain-containing protein</fullName>
    </recommendedName>
</protein>
<dbReference type="Proteomes" id="UP000053237">
    <property type="component" value="Unassembled WGS sequence"/>
</dbReference>
<gene>
    <name evidence="3" type="ORF">BN9_041940</name>
</gene>
<dbReference type="GO" id="GO:0055085">
    <property type="term" value="P:transmembrane transport"/>
    <property type="evidence" value="ECO:0007669"/>
    <property type="project" value="TreeGrafter"/>
</dbReference>
<dbReference type="GO" id="GO:0016020">
    <property type="term" value="C:membrane"/>
    <property type="evidence" value="ECO:0007669"/>
    <property type="project" value="TreeGrafter"/>
</dbReference>
<feature type="region of interest" description="Disordered" evidence="1">
    <location>
        <begin position="567"/>
        <end position="617"/>
    </location>
</feature>
<sequence>MRAFIIQQRCLRQYFLISLITLVLAFIIVYFRYLEDWGAQEIKKSLKVPMNESLSVLKEETISNHTCTGCVLGINAAWPTNTRHTVHFLDTYAGKCITVLIAMSIAIHGLIAISYMIWPTLPSDGPHPELTSNGIMELWYIIEQGQLIGIISQLQLRGTPVFLYHFSRQLTWTNFNFPSSSSTFLTERDDKQLSEEIVGPEGYARLISLEPTRLFAVTLLAYVSAVALAHIVCLLSIMLVSCIRHIEELGDVIRYWYRRVTWLSIFLFLIAEYSIIMTGSHAVYTALGSRESIAYGLLYLVIILLSCAFNISLGFFVLKKIKLYCVPNHHVHLHETYYNEQLENNRLKLSCTMSKFGAVFEGLSSCNRTFFVYRAGYTICMGIIVGLVQNATSQIACMITLLCLYMMIYIWLQPMRLSEIQHLGTLCLYTKLLHLFWLCFLTHATLFPQTYRDTVSYAIITQSLLVIGFLVARHFYLMKHQLQQVYTNYKLHGSEALRIARRHESRRTGHTQLYFELETPIVQEENARSPSLSAEQCANEIPKSNSGPELRRRVTWFETLLHATGLNGRADNHQRDDKGLHDGEGDSNKLAGPSTISSNPPYPPPSRNPFSGSRFSVFSRGGRPHTSIFHFFRNASQSHHEHHRKYIPDRPVRSDARELVDSQLELSTISTDLLKISNDYEELEPKRLGNENLIKKVPSKGILNKNRSKINQSFHLRSTPSNAPADNKAVDLFNARIVKFHNHANDLDVSFAGSSEFGSSQWSQLDEWFQCSEPLEIVDRSPMPVATAAARQSIYTVLERIESSKLSETTLDSMAEACLKQTGNRYNSTVMNDLGNKRTKKLYSTFQGIPVLQSDGELSELSDFDEEDDAIIKLMSDEEDI</sequence>
<feature type="transmembrane region" description="Helical" evidence="2">
    <location>
        <begin position="260"/>
        <end position="284"/>
    </location>
</feature>
<dbReference type="PANTHER" id="PTHR31145:SF6">
    <property type="entry name" value="INTEGRAL MEMBRANE PROTEIN (AFU_ORTHOLOGUE AFUA_7G01610)"/>
    <property type="match status" value="1"/>
</dbReference>
<feature type="transmembrane region" description="Helical" evidence="2">
    <location>
        <begin position="370"/>
        <end position="387"/>
    </location>
</feature>
<feature type="compositionally biased region" description="Basic and acidic residues" evidence="1">
    <location>
        <begin position="570"/>
        <end position="587"/>
    </location>
</feature>
<feature type="transmembrane region" description="Helical" evidence="2">
    <location>
        <begin position="14"/>
        <end position="34"/>
    </location>
</feature>
<dbReference type="InterPro" id="IPR040241">
    <property type="entry name" value="TRP_Flc/Pkd2-like"/>
</dbReference>
<keyword evidence="4" id="KW-1185">Reference proteome</keyword>
<feature type="transmembrane region" description="Helical" evidence="2">
    <location>
        <begin position="393"/>
        <end position="412"/>
    </location>
</feature>
<evidence type="ECO:0000313" key="4">
    <source>
        <dbReference type="Proteomes" id="UP000053237"/>
    </source>
</evidence>
<comment type="caution">
    <text evidence="3">The sequence shown here is derived from an EMBL/GenBank/DDBJ whole genome shotgun (WGS) entry which is preliminary data.</text>
</comment>
<reference evidence="3 4" key="1">
    <citation type="submission" date="2012-05" db="EMBL/GenBank/DDBJ databases">
        <title>Recombination and specialization in a pathogen metapopulation.</title>
        <authorList>
            <person name="Gardiner A."/>
            <person name="Kemen E."/>
            <person name="Schultz-Larsen T."/>
            <person name="MacLean D."/>
            <person name="Van Oosterhout C."/>
            <person name="Jones J.D.G."/>
        </authorList>
    </citation>
    <scope>NUCLEOTIDE SEQUENCE [LARGE SCALE GENOMIC DNA]</scope>
    <source>
        <strain evidence="3 4">Ac Nc2</strain>
    </source>
</reference>
<dbReference type="OrthoDB" id="73135at2759"/>
<evidence type="ECO:0008006" key="5">
    <source>
        <dbReference type="Google" id="ProtNLM"/>
    </source>
</evidence>
<feature type="region of interest" description="Disordered" evidence="1">
    <location>
        <begin position="526"/>
        <end position="546"/>
    </location>
</feature>
<organism evidence="3 4">
    <name type="scientific">Albugo candida</name>
    <dbReference type="NCBI Taxonomy" id="65357"/>
    <lineage>
        <taxon>Eukaryota</taxon>
        <taxon>Sar</taxon>
        <taxon>Stramenopiles</taxon>
        <taxon>Oomycota</taxon>
        <taxon>Peronosporomycetes</taxon>
        <taxon>Albuginales</taxon>
        <taxon>Albuginaceae</taxon>
        <taxon>Albugo</taxon>
    </lineage>
</organism>
<feature type="transmembrane region" description="Helical" evidence="2">
    <location>
        <begin position="457"/>
        <end position="476"/>
    </location>
</feature>